<organism evidence="2">
    <name type="scientific">Blautia glucerasea</name>
    <dbReference type="NCBI Taxonomy" id="536633"/>
    <lineage>
        <taxon>Bacteria</taxon>
        <taxon>Bacillati</taxon>
        <taxon>Bacillota</taxon>
        <taxon>Clostridia</taxon>
        <taxon>Lachnospirales</taxon>
        <taxon>Lachnospiraceae</taxon>
        <taxon>Blautia</taxon>
    </lineage>
</organism>
<dbReference type="AlphaFoldDB" id="A0A6N2S4M4"/>
<protein>
    <recommendedName>
        <fullName evidence="3">DUF4829 domain-containing protein</fullName>
    </recommendedName>
</protein>
<sequence>MKKKSIIFLIAIILAVSITGIIFIMPGNKGSTDAVHRIIGTSALYDEELISKAFDAVESKFSSDFKDCTLTELRYDRTVENKFTDEMLKYNTLHNQKLIIVSSDFETNRKARDLGLIPNETYEGWTWSLKETDTQQAWEVIDGGWGY</sequence>
<dbReference type="RefSeq" id="WP_156353311.1">
    <property type="nucleotide sequence ID" value="NZ_CACRST010000010.1"/>
</dbReference>
<reference evidence="2" key="1">
    <citation type="submission" date="2019-11" db="EMBL/GenBank/DDBJ databases">
        <authorList>
            <person name="Feng L."/>
        </authorList>
    </citation>
    <scope>NUCLEOTIDE SEQUENCE</scope>
    <source>
        <strain evidence="2">BgluceraseaLFYP119</strain>
    </source>
</reference>
<evidence type="ECO:0008006" key="3">
    <source>
        <dbReference type="Google" id="ProtNLM"/>
    </source>
</evidence>
<accession>A0A6N2S4M4</accession>
<evidence type="ECO:0000256" key="1">
    <source>
        <dbReference type="SAM" id="Phobius"/>
    </source>
</evidence>
<name>A0A6N2S4M4_9FIRM</name>
<dbReference type="EMBL" id="CACRST010000010">
    <property type="protein sequence ID" value="VYS87964.1"/>
    <property type="molecule type" value="Genomic_DNA"/>
</dbReference>
<feature type="transmembrane region" description="Helical" evidence="1">
    <location>
        <begin position="6"/>
        <end position="25"/>
    </location>
</feature>
<proteinExistence type="predicted"/>
<evidence type="ECO:0000313" key="2">
    <source>
        <dbReference type="EMBL" id="VYS87964.1"/>
    </source>
</evidence>
<keyword evidence="1" id="KW-0472">Membrane</keyword>
<keyword evidence="1" id="KW-1133">Transmembrane helix</keyword>
<gene>
    <name evidence="2" type="ORF">BGLFYP119_00951</name>
</gene>
<keyword evidence="1" id="KW-0812">Transmembrane</keyword>